<dbReference type="PROSITE" id="PS50020">
    <property type="entry name" value="WW_DOMAIN_2"/>
    <property type="match status" value="1"/>
</dbReference>
<dbReference type="SUPFAM" id="SSF51045">
    <property type="entry name" value="WW domain"/>
    <property type="match status" value="1"/>
</dbReference>
<dbReference type="InterPro" id="IPR001202">
    <property type="entry name" value="WW_dom"/>
</dbReference>
<keyword evidence="6" id="KW-1185">Reference proteome</keyword>
<comment type="subcellular location">
    <subcellularLocation>
        <location evidence="1">Cytoplasm</location>
    </subcellularLocation>
</comment>
<dbReference type="Proteomes" id="UP001497457">
    <property type="component" value="Chromosome 24b"/>
</dbReference>
<dbReference type="GO" id="GO:0005737">
    <property type="term" value="C:cytoplasm"/>
    <property type="evidence" value="ECO:0007669"/>
    <property type="project" value="UniProtKB-SubCell"/>
</dbReference>
<dbReference type="CDD" id="cd00201">
    <property type="entry name" value="WW"/>
    <property type="match status" value="1"/>
</dbReference>
<dbReference type="InterPro" id="IPR051105">
    <property type="entry name" value="WWC/KIBRA_Hippo_Reg"/>
</dbReference>
<dbReference type="EMBL" id="OZ075134">
    <property type="protein sequence ID" value="CAL4993662.1"/>
    <property type="molecule type" value="Genomic_DNA"/>
</dbReference>
<reference evidence="5" key="1">
    <citation type="submission" date="2024-10" db="EMBL/GenBank/DDBJ databases">
        <authorList>
            <person name="Ryan C."/>
        </authorList>
    </citation>
    <scope>NUCLEOTIDE SEQUENCE [LARGE SCALE GENOMIC DNA]</scope>
</reference>
<sequence>MEVQPELSLGVAPAGFAAVKSPRSSSSDSDGSGGGAAGGKKRKHFAAWEEAVSHASGLELQLGDPLPLDWEQCLDLHSGRMYYLNRKTMKKSWVRPRSSNNREEQGGALNLELNISMTPSTFDSKQASPVADENKNMSNGITSVGHMVAVPCANCHLLVMLCKSSPACPNCKFVQPSVPAMPRTLPRRLDAIKPLETLSLLH</sequence>
<evidence type="ECO:0000256" key="2">
    <source>
        <dbReference type="ARBA" id="ARBA00022490"/>
    </source>
</evidence>
<evidence type="ECO:0000256" key="3">
    <source>
        <dbReference type="SAM" id="MobiDB-lite"/>
    </source>
</evidence>
<dbReference type="SMART" id="SM00456">
    <property type="entry name" value="WW"/>
    <property type="match status" value="1"/>
</dbReference>
<dbReference type="AlphaFoldDB" id="A0ABC9B5P5"/>
<dbReference type="InterPro" id="IPR036020">
    <property type="entry name" value="WW_dom_sf"/>
</dbReference>
<proteinExistence type="predicted"/>
<evidence type="ECO:0000313" key="6">
    <source>
        <dbReference type="Proteomes" id="UP001497457"/>
    </source>
</evidence>
<organism evidence="5 6">
    <name type="scientific">Urochloa decumbens</name>
    <dbReference type="NCBI Taxonomy" id="240449"/>
    <lineage>
        <taxon>Eukaryota</taxon>
        <taxon>Viridiplantae</taxon>
        <taxon>Streptophyta</taxon>
        <taxon>Embryophyta</taxon>
        <taxon>Tracheophyta</taxon>
        <taxon>Spermatophyta</taxon>
        <taxon>Magnoliopsida</taxon>
        <taxon>Liliopsida</taxon>
        <taxon>Poales</taxon>
        <taxon>Poaceae</taxon>
        <taxon>PACMAD clade</taxon>
        <taxon>Panicoideae</taxon>
        <taxon>Panicodae</taxon>
        <taxon>Paniceae</taxon>
        <taxon>Melinidinae</taxon>
        <taxon>Urochloa</taxon>
    </lineage>
</organism>
<evidence type="ECO:0000313" key="5">
    <source>
        <dbReference type="EMBL" id="CAL4993662.1"/>
    </source>
</evidence>
<name>A0ABC9B5P5_9POAL</name>
<protein>
    <recommendedName>
        <fullName evidence="4">WW domain-containing protein</fullName>
    </recommendedName>
</protein>
<dbReference type="Gene3D" id="2.20.70.10">
    <property type="match status" value="1"/>
</dbReference>
<dbReference type="PANTHER" id="PTHR14791">
    <property type="entry name" value="BOMB/KIRA PROTEINS"/>
    <property type="match status" value="1"/>
</dbReference>
<feature type="region of interest" description="Disordered" evidence="3">
    <location>
        <begin position="18"/>
        <end position="42"/>
    </location>
</feature>
<keyword evidence="2" id="KW-0963">Cytoplasm</keyword>
<dbReference type="PANTHER" id="PTHR14791:SF54">
    <property type="entry name" value="OS11G0294400 PROTEIN"/>
    <property type="match status" value="1"/>
</dbReference>
<gene>
    <name evidence="5" type="ORF">URODEC1_LOCUS61615</name>
</gene>
<evidence type="ECO:0000259" key="4">
    <source>
        <dbReference type="PROSITE" id="PS50020"/>
    </source>
</evidence>
<feature type="domain" description="WW" evidence="4">
    <location>
        <begin position="64"/>
        <end position="98"/>
    </location>
</feature>
<evidence type="ECO:0000256" key="1">
    <source>
        <dbReference type="ARBA" id="ARBA00004496"/>
    </source>
</evidence>
<accession>A0ABC9B5P5</accession>
<dbReference type="Pfam" id="PF00397">
    <property type="entry name" value="WW"/>
    <property type="match status" value="1"/>
</dbReference>